<dbReference type="Pfam" id="PF00854">
    <property type="entry name" value="PTR2"/>
    <property type="match status" value="2"/>
</dbReference>
<feature type="transmembrane region" description="Helical" evidence="6">
    <location>
        <begin position="101"/>
        <end position="124"/>
    </location>
</feature>
<dbReference type="InterPro" id="IPR000109">
    <property type="entry name" value="POT_fam"/>
</dbReference>
<dbReference type="InterPro" id="IPR036259">
    <property type="entry name" value="MFS_trans_sf"/>
</dbReference>
<comment type="subcellular location">
    <subcellularLocation>
        <location evidence="1">Membrane</location>
        <topology evidence="1">Multi-pass membrane protein</topology>
    </subcellularLocation>
</comment>
<dbReference type="AlphaFoldDB" id="A0A9E7HQI2"/>
<keyword evidence="8" id="KW-1185">Reference proteome</keyword>
<feature type="transmembrane region" description="Helical" evidence="6">
    <location>
        <begin position="191"/>
        <end position="214"/>
    </location>
</feature>
<feature type="transmembrane region" description="Helical" evidence="6">
    <location>
        <begin position="547"/>
        <end position="567"/>
    </location>
</feature>
<feature type="transmembrane region" description="Helical" evidence="6">
    <location>
        <begin position="1126"/>
        <end position="1145"/>
    </location>
</feature>
<feature type="transmembrane region" description="Helical" evidence="6">
    <location>
        <begin position="1082"/>
        <end position="1106"/>
    </location>
</feature>
<dbReference type="Gene3D" id="1.20.1250.20">
    <property type="entry name" value="MFS general substrate transporter like domains"/>
    <property type="match status" value="2"/>
</dbReference>
<accession>A0A9E7HQI2</accession>
<reference evidence="7" key="1">
    <citation type="submission" date="2022-05" db="EMBL/GenBank/DDBJ databases">
        <title>The Musa troglodytarum L. genome provides insights into the mechanism of non-climacteric behaviour and enrichment of carotenoids.</title>
        <authorList>
            <person name="Wang J."/>
        </authorList>
    </citation>
    <scope>NUCLEOTIDE SEQUENCE</scope>
    <source>
        <tissue evidence="7">Leaf</tissue>
    </source>
</reference>
<feature type="transmembrane region" description="Helical" evidence="6">
    <location>
        <begin position="379"/>
        <end position="399"/>
    </location>
</feature>
<dbReference type="GO" id="GO:0016020">
    <property type="term" value="C:membrane"/>
    <property type="evidence" value="ECO:0007669"/>
    <property type="project" value="UniProtKB-SubCell"/>
</dbReference>
<sequence>MASLPETAGEGKTLPDAWDFKGRPAVTSRTGGWSCAATILGVELCERLTTLGIAVNLVTYLTGTMHLGSAASANIVTNFMGTSFMLCLLGGFIADTYLGRYLTIAIFTAVQASGVAILTISTAAPGLRPPACDGSDSGGCVRASGLQLGVLYLGLYLTALGTGGLKSSVSGFGSDQFDETDGAEKKQMTKFFSWFFFFISLGSLMAVTVLVYIQDNLGRRWGYGICAVAIVFGLVVFLSRTRRYRFKRLVGSPLTQVAVVVASAWRKRRLALPADPSMLYDLDSNVGGAEDKKKKQKLLHSKQFRFLDRAAIVEDDAAAEQSKRRLSTLTDVEEVKQVIRMLPTWATTIMFWTIYAQMTTFSVSQATTMDRRIGPSFEIPAGSLTVFFVGSILLTVPVYDRLVVPAARRVTGNPQGLTPLQRIAVGLALSILAMCAAALTERKRLAAARTDPTDTAGVGPLSVFWLIPQFFLVGAGEAFTYIGQLDFFLRECPKGMKTMSTGLFLSTLSLGFFLSSALVTIVHKVTGESGKGAWLPDDLNKGKLYDFYWLLAVLSALNLVVFVAAAARGYVYKEKRTADDSVDGDMAGLPETGREGETLSDAWDFKGRPAVKSQTGGWTCASMILGVELCERLTTLGIAVNLVTYLTGTMHLGSAASANAVTNFLGTSFMLCLLGGFVADTFLGRYLTIAIFTAVQASGVTILTISTAAPGLRPPACADPLAGGCVRANGTQMGVLYLGLYLTALGTGGLKSSVSGFGSDQFDEGDGAEKKQMLRFFSWFFFFISIGSLMAVTVLVYIQDNLGRRWGYGICAVAIVLGLAVFLSGTSRFRFKRLVGSPLTQIAAVVAGAWKKRALDLPADPSTLHDIDTAGGDCTPGEKSKKKKKLPRTKEFRFLDRAAVVEGDAAGEQSKWRLSTLTDVEEVKQVIRMLPTWATTIMFWTVYAQMTTFSVSQASTMERRIGSSFEIPAGSLTVFFVGSILLTVPVYDRLVVPAARRVTGNPQGLTPLQRIAVGLALSILAMCAAALTERKRLAAAVVPLSVFWLIPQFFLVGAGEAFTYIGQLDFFLRECPRGMKTMSTGLFLSTLSLGFFLSTALVTIVHRVTGESGKGAWLPDDLNKGKLYDFYWLLAALSVVNLVVFVVAARGYVYKEKRTADDSTHVVELEEEVCYRA</sequence>
<dbReference type="Proteomes" id="UP001055439">
    <property type="component" value="Chromosome 8"/>
</dbReference>
<keyword evidence="3 6" id="KW-0812">Transmembrane</keyword>
<feature type="transmembrane region" description="Helical" evidence="6">
    <location>
        <begin position="933"/>
        <end position="955"/>
    </location>
</feature>
<dbReference type="PROSITE" id="PS01022">
    <property type="entry name" value="PTR2_1"/>
    <property type="match status" value="2"/>
</dbReference>
<dbReference type="EMBL" id="CP097510">
    <property type="protein sequence ID" value="URE38744.1"/>
    <property type="molecule type" value="Genomic_DNA"/>
</dbReference>
<keyword evidence="4 6" id="KW-1133">Transmembrane helix</keyword>
<evidence type="ECO:0000256" key="5">
    <source>
        <dbReference type="ARBA" id="ARBA00023136"/>
    </source>
</evidence>
<evidence type="ECO:0000313" key="7">
    <source>
        <dbReference type="EMBL" id="URE38744.1"/>
    </source>
</evidence>
<name>A0A9E7HQI2_9LILI</name>
<dbReference type="PANTHER" id="PTHR11654">
    <property type="entry name" value="OLIGOPEPTIDE TRANSPORTER-RELATED"/>
    <property type="match status" value="1"/>
</dbReference>
<evidence type="ECO:0000256" key="6">
    <source>
        <dbReference type="SAM" id="Phobius"/>
    </source>
</evidence>
<evidence type="ECO:0000256" key="1">
    <source>
        <dbReference type="ARBA" id="ARBA00004141"/>
    </source>
</evidence>
<organism evidence="7 8">
    <name type="scientific">Musa troglodytarum</name>
    <name type="common">fe'i banana</name>
    <dbReference type="NCBI Taxonomy" id="320322"/>
    <lineage>
        <taxon>Eukaryota</taxon>
        <taxon>Viridiplantae</taxon>
        <taxon>Streptophyta</taxon>
        <taxon>Embryophyta</taxon>
        <taxon>Tracheophyta</taxon>
        <taxon>Spermatophyta</taxon>
        <taxon>Magnoliopsida</taxon>
        <taxon>Liliopsida</taxon>
        <taxon>Zingiberales</taxon>
        <taxon>Musaceae</taxon>
        <taxon>Musa</taxon>
    </lineage>
</organism>
<feature type="transmembrane region" description="Helical" evidence="6">
    <location>
        <begin position="75"/>
        <end position="94"/>
    </location>
</feature>
<evidence type="ECO:0000256" key="3">
    <source>
        <dbReference type="ARBA" id="ARBA00022692"/>
    </source>
</evidence>
<evidence type="ECO:0000256" key="2">
    <source>
        <dbReference type="ARBA" id="ARBA00005982"/>
    </source>
</evidence>
<feature type="transmembrane region" description="Helical" evidence="6">
    <location>
        <begin position="220"/>
        <end position="238"/>
    </location>
</feature>
<feature type="transmembrane region" description="Helical" evidence="6">
    <location>
        <begin position="144"/>
        <end position="165"/>
    </location>
</feature>
<gene>
    <name evidence="7" type="ORF">MUK42_02931</name>
</gene>
<dbReference type="GO" id="GO:0006857">
    <property type="term" value="P:oligopeptide transport"/>
    <property type="evidence" value="ECO:0007669"/>
    <property type="project" value="InterPro"/>
</dbReference>
<keyword evidence="5 6" id="KW-0472">Membrane</keyword>
<dbReference type="GO" id="GO:0022857">
    <property type="term" value="F:transmembrane transporter activity"/>
    <property type="evidence" value="ECO:0007669"/>
    <property type="project" value="InterPro"/>
</dbReference>
<feature type="transmembrane region" description="Helical" evidence="6">
    <location>
        <begin position="1008"/>
        <end position="1027"/>
    </location>
</feature>
<feature type="transmembrane region" description="Helical" evidence="6">
    <location>
        <begin position="1033"/>
        <end position="1061"/>
    </location>
</feature>
<evidence type="ECO:0000256" key="4">
    <source>
        <dbReference type="ARBA" id="ARBA00022989"/>
    </source>
</evidence>
<evidence type="ECO:0000313" key="8">
    <source>
        <dbReference type="Proteomes" id="UP001055439"/>
    </source>
</evidence>
<feature type="transmembrane region" description="Helical" evidence="6">
    <location>
        <begin position="419"/>
        <end position="439"/>
    </location>
</feature>
<feature type="transmembrane region" description="Helical" evidence="6">
    <location>
        <begin position="685"/>
        <end position="705"/>
    </location>
</feature>
<feature type="transmembrane region" description="Helical" evidence="6">
    <location>
        <begin position="660"/>
        <end position="679"/>
    </location>
</feature>
<proteinExistence type="inferred from homology"/>
<feature type="transmembrane region" description="Helical" evidence="6">
    <location>
        <begin position="776"/>
        <end position="799"/>
    </location>
</feature>
<dbReference type="InterPro" id="IPR018456">
    <property type="entry name" value="PTR2_symporter_CS"/>
</dbReference>
<dbReference type="OrthoDB" id="8904098at2759"/>
<comment type="similarity">
    <text evidence="2">Belongs to the major facilitator superfamily. Proton-dependent oligopeptide transporter (POT/PTR) (TC 2.A.17) family.</text>
</comment>
<protein>
    <submittedName>
        <fullName evidence="7">Nitrate transporter 1.1</fullName>
    </submittedName>
</protein>
<feature type="transmembrane region" description="Helical" evidence="6">
    <location>
        <begin position="967"/>
        <end position="987"/>
    </location>
</feature>
<feature type="transmembrane region" description="Helical" evidence="6">
    <location>
        <begin position="805"/>
        <end position="823"/>
    </location>
</feature>
<dbReference type="SUPFAM" id="SSF103473">
    <property type="entry name" value="MFS general substrate transporter"/>
    <property type="match status" value="2"/>
</dbReference>
<feature type="transmembrane region" description="Helical" evidence="6">
    <location>
        <begin position="503"/>
        <end position="527"/>
    </location>
</feature>